<protein>
    <submittedName>
        <fullName evidence="1">Uncharacterized protein</fullName>
    </submittedName>
</protein>
<organism evidence="1 2">
    <name type="scientific">Fusarium oxysporum (strain Fo5176)</name>
    <name type="common">Fusarium vascular wilt</name>
    <dbReference type="NCBI Taxonomy" id="660025"/>
    <lineage>
        <taxon>Eukaryota</taxon>
        <taxon>Fungi</taxon>
        <taxon>Dikarya</taxon>
        <taxon>Ascomycota</taxon>
        <taxon>Pezizomycotina</taxon>
        <taxon>Sordariomycetes</taxon>
        <taxon>Hypocreomycetidae</taxon>
        <taxon>Hypocreales</taxon>
        <taxon>Nectriaceae</taxon>
        <taxon>Fusarium</taxon>
        <taxon>Fusarium oxysporum species complex</taxon>
    </lineage>
</organism>
<dbReference type="Gene3D" id="2.60.40.2970">
    <property type="match status" value="1"/>
</dbReference>
<reference evidence="1" key="2">
    <citation type="submission" date="2025-08" db="UniProtKB">
        <authorList>
            <consortium name="EnsemblFungi"/>
        </authorList>
    </citation>
    <scope>IDENTIFICATION</scope>
    <source>
        <strain evidence="1">4287 / CBS 123668 / FGSC 9935 / NRRL 34936</strain>
    </source>
</reference>
<name>A0A0D2XGB1_FUSOF</name>
<dbReference type="VEuPathDB" id="FungiDB:FOXG_02953"/>
<dbReference type="EnsemblFungi" id="FOXG_02953T0">
    <property type="protein sequence ID" value="FOXG_02953P0"/>
    <property type="gene ID" value="FOXG_02953"/>
</dbReference>
<dbReference type="AlphaFoldDB" id="A0A0D2XGB1"/>
<evidence type="ECO:0000313" key="1">
    <source>
        <dbReference type="EnsemblFungi" id="FOXG_02953P0"/>
    </source>
</evidence>
<dbReference type="Proteomes" id="UP000002489">
    <property type="component" value="Unassembled WGS sequence"/>
</dbReference>
<evidence type="ECO:0000313" key="2">
    <source>
        <dbReference type="Proteomes" id="UP000002489"/>
    </source>
</evidence>
<reference evidence="2" key="1">
    <citation type="journal article" date="2012" name="Mol. Plant Microbe Interact.">
        <title>A highly conserved effector in Fusarium oxysporum is required for full virulence on Arabidopsis.</title>
        <authorList>
            <person name="Thatcher L.F."/>
            <person name="Gardiner D.M."/>
            <person name="Kazan K."/>
            <person name="Manners J."/>
        </authorList>
    </citation>
    <scope>NUCLEOTIDE SEQUENCE [LARGE SCALE GENOMIC DNA]</scope>
    <source>
        <strain evidence="2">Fo5176</strain>
    </source>
</reference>
<gene>
    <name evidence="1" type="primary">28945102</name>
</gene>
<sequence>MAIFASSAVRLLIGLTVALTFIAFFTPTGYVPDVALSFRMPAALKRLDVSISQEEKDPVLIRATVRNNNDEPVTILSYGSPLDPLGISLGILYITPKGDSKPLDIMQIEASRLWPPADDALIEILPGRSAIWEFTLQEPVVPMDKVFEGATVQLKGTWNAVWTKEKKNVDYTSFKEGTPANETLTGPFKSNVIDIEVA</sequence>
<accession>A0A0D2XGB1</accession>
<proteinExistence type="predicted"/>